<dbReference type="EMBL" id="QZFU01000012">
    <property type="protein sequence ID" value="RJO78705.1"/>
    <property type="molecule type" value="Genomic_DNA"/>
</dbReference>
<protein>
    <submittedName>
        <fullName evidence="1">DUF3558 domain-containing protein</fullName>
    </submittedName>
</protein>
<reference evidence="1 2" key="1">
    <citation type="submission" date="2018-09" db="EMBL/GenBank/DDBJ databases">
        <title>YIM PH21274 draft genome.</title>
        <authorList>
            <person name="Miao C."/>
        </authorList>
    </citation>
    <scope>NUCLEOTIDE SEQUENCE [LARGE SCALE GENOMIC DNA]</scope>
    <source>
        <strain evidence="1 2">YIM PH 21724</strain>
    </source>
</reference>
<dbReference type="PROSITE" id="PS51257">
    <property type="entry name" value="PROKAR_LIPOPROTEIN"/>
    <property type="match status" value="1"/>
</dbReference>
<comment type="caution">
    <text evidence="1">The sequence shown here is derived from an EMBL/GenBank/DDBJ whole genome shotgun (WGS) entry which is preliminary data.</text>
</comment>
<dbReference type="Proteomes" id="UP000266677">
    <property type="component" value="Unassembled WGS sequence"/>
</dbReference>
<sequence length="193" mass="20613">MRSRAGSRGVRVVPVVLVGLAALVVGCKPGGSEKAPLTPPPLSDVLWNPCTDLSDDVLRVLRVNPADKHVGIDSGNPTNAAAKSCSWNSTEGPYGVGVGAERFSLADVRKNKVLLNFRDVRVGSRPGLMYQDNIATNDGSADPLTCYVSVPYKQGSIDLFIYWSRGEESKASQLPPCDIALSRATDLVSYLPQ</sequence>
<dbReference type="AlphaFoldDB" id="A0A3A4KY06"/>
<keyword evidence="2" id="KW-1185">Reference proteome</keyword>
<dbReference type="RefSeq" id="WP_120038100.1">
    <property type="nucleotide sequence ID" value="NZ_QZFU01000012.1"/>
</dbReference>
<dbReference type="InterPro" id="IPR024520">
    <property type="entry name" value="DUF3558"/>
</dbReference>
<evidence type="ECO:0000313" key="1">
    <source>
        <dbReference type="EMBL" id="RJO78705.1"/>
    </source>
</evidence>
<organism evidence="1 2">
    <name type="scientific">Nocardia panacis</name>
    <dbReference type="NCBI Taxonomy" id="2340916"/>
    <lineage>
        <taxon>Bacteria</taxon>
        <taxon>Bacillati</taxon>
        <taxon>Actinomycetota</taxon>
        <taxon>Actinomycetes</taxon>
        <taxon>Mycobacteriales</taxon>
        <taxon>Nocardiaceae</taxon>
        <taxon>Nocardia</taxon>
    </lineage>
</organism>
<name>A0A3A4KY06_9NOCA</name>
<evidence type="ECO:0000313" key="2">
    <source>
        <dbReference type="Proteomes" id="UP000266677"/>
    </source>
</evidence>
<dbReference type="OrthoDB" id="4563594at2"/>
<proteinExistence type="predicted"/>
<accession>A0A3A4KY06</accession>
<gene>
    <name evidence="1" type="ORF">D5S18_03935</name>
</gene>
<dbReference type="Pfam" id="PF12079">
    <property type="entry name" value="DUF3558"/>
    <property type="match status" value="1"/>
</dbReference>